<sequence length="176" mass="20038">MSSGSPPLSGACLSEGALSCRDITWPRGFACLIVNGGLQPCQAFAEAQISRRRWATVTDNHSGVGDLRFQQLRWSHSDIVFRGHREQSEPDGIDDDRFRSSQLCVDADRRQRRMRVREPARQRCGQHPIGGQQQQEQRSSNRQKIGPQRKLGFDKTVRVSRQRRFPAHGSRLLDMD</sequence>
<dbReference type="Proteomes" id="UP000215703">
    <property type="component" value="Chromosome"/>
</dbReference>
<dbReference type="EMBL" id="CP029425">
    <property type="protein sequence ID" value="AWL94607.1"/>
    <property type="molecule type" value="Genomic_DNA"/>
</dbReference>
<proteinExistence type="predicted"/>
<reference evidence="2 3" key="2">
    <citation type="journal article" date="2017" name="Syst. Appl. Microbiol.">
        <title>Soybeans inoculated with root zone soils of Canadian native legumes harbour diverse and novel Bradyrhizobium spp. that possess agricultural potential.</title>
        <authorList>
            <person name="Bromfield E.S.P."/>
            <person name="Cloutier S."/>
            <person name="Tambong J.T."/>
            <person name="Tran Thi T.V."/>
        </authorList>
    </citation>
    <scope>NUCLEOTIDE SEQUENCE [LARGE SCALE GENOMIC DNA]</scope>
    <source>
        <strain evidence="2 3">OO99</strain>
    </source>
</reference>
<organism evidence="2 3">
    <name type="scientific">Bradyrhizobium ottawaense</name>
    <dbReference type="NCBI Taxonomy" id="931866"/>
    <lineage>
        <taxon>Bacteria</taxon>
        <taxon>Pseudomonadati</taxon>
        <taxon>Pseudomonadota</taxon>
        <taxon>Alphaproteobacteria</taxon>
        <taxon>Hyphomicrobiales</taxon>
        <taxon>Nitrobacteraceae</taxon>
        <taxon>Bradyrhizobium</taxon>
    </lineage>
</organism>
<protein>
    <submittedName>
        <fullName evidence="2">Uncharacterized protein</fullName>
    </submittedName>
</protein>
<feature type="compositionally biased region" description="Low complexity" evidence="1">
    <location>
        <begin position="132"/>
        <end position="143"/>
    </location>
</feature>
<name>A0A2U8PB69_9BRAD</name>
<evidence type="ECO:0000313" key="3">
    <source>
        <dbReference type="Proteomes" id="UP000215703"/>
    </source>
</evidence>
<accession>A0A2U8PB69</accession>
<gene>
    <name evidence="2" type="ORF">CIT37_22415</name>
</gene>
<evidence type="ECO:0000313" key="2">
    <source>
        <dbReference type="EMBL" id="AWL94607.1"/>
    </source>
</evidence>
<feature type="region of interest" description="Disordered" evidence="1">
    <location>
        <begin position="110"/>
        <end position="176"/>
    </location>
</feature>
<reference evidence="2 3" key="1">
    <citation type="journal article" date="2014" name="Int. J. Syst. Evol. Microbiol.">
        <title>Bradyrhizobium ottawaense sp. nov., a symbiotic nitrogen fixing bacterium from root nodules of soybeans in Canada.</title>
        <authorList>
            <person name="Yu X."/>
            <person name="Cloutier S."/>
            <person name="Tambong J.T."/>
            <person name="Bromfield E.S."/>
        </authorList>
    </citation>
    <scope>NUCLEOTIDE SEQUENCE [LARGE SCALE GENOMIC DNA]</scope>
    <source>
        <strain evidence="2 3">OO99</strain>
    </source>
</reference>
<evidence type="ECO:0000256" key="1">
    <source>
        <dbReference type="SAM" id="MobiDB-lite"/>
    </source>
</evidence>
<dbReference type="AlphaFoldDB" id="A0A2U8PB69"/>